<evidence type="ECO:0000256" key="5">
    <source>
        <dbReference type="ARBA" id="ARBA00022723"/>
    </source>
</evidence>
<dbReference type="Gene3D" id="3.20.20.140">
    <property type="entry name" value="Metal-dependent hydrolases"/>
    <property type="match status" value="1"/>
</dbReference>
<dbReference type="PANTHER" id="PTHR43137">
    <property type="entry name" value="DIHYDROOROTASE"/>
    <property type="match status" value="1"/>
</dbReference>
<dbReference type="HAMAP" id="MF_00219">
    <property type="entry name" value="PyrC_classII"/>
    <property type="match status" value="1"/>
</dbReference>
<evidence type="ECO:0000256" key="4">
    <source>
        <dbReference type="ARBA" id="ARBA00012860"/>
    </source>
</evidence>
<keyword evidence="5 9" id="KW-0479">Metal-binding</keyword>
<dbReference type="PROSITE" id="PS00483">
    <property type="entry name" value="DIHYDROOROTASE_2"/>
    <property type="match status" value="1"/>
</dbReference>
<keyword evidence="13" id="KW-1185">Reference proteome</keyword>
<feature type="domain" description="Amidohydrolase-related" evidence="11">
    <location>
        <begin position="12"/>
        <end position="317"/>
    </location>
</feature>
<feature type="binding site" evidence="9">
    <location>
        <position position="16"/>
    </location>
    <ligand>
        <name>Zn(2+)</name>
        <dbReference type="ChEBI" id="CHEBI:29105"/>
        <label>1</label>
    </ligand>
</feature>
<comment type="catalytic activity">
    <reaction evidence="9 10">
        <text>(S)-dihydroorotate + H2O = N-carbamoyl-L-aspartate + H(+)</text>
        <dbReference type="Rhea" id="RHEA:24296"/>
        <dbReference type="ChEBI" id="CHEBI:15377"/>
        <dbReference type="ChEBI" id="CHEBI:15378"/>
        <dbReference type="ChEBI" id="CHEBI:30864"/>
        <dbReference type="ChEBI" id="CHEBI:32814"/>
        <dbReference type="EC" id="3.5.2.3"/>
    </reaction>
</comment>
<reference evidence="12 13" key="1">
    <citation type="submission" date="2018-12" db="EMBL/GenBank/DDBJ databases">
        <title>Legionella sp,whole genome shotgun sequence.</title>
        <authorList>
            <person name="Wu H."/>
        </authorList>
    </citation>
    <scope>NUCLEOTIDE SEQUENCE [LARGE SCALE GENOMIC DNA]</scope>
    <source>
        <strain evidence="13">km714</strain>
    </source>
</reference>
<evidence type="ECO:0000259" key="11">
    <source>
        <dbReference type="Pfam" id="PF01979"/>
    </source>
</evidence>
<feature type="binding site" evidence="9">
    <location>
        <position position="218"/>
    </location>
    <ligand>
        <name>substrate</name>
    </ligand>
</feature>
<keyword evidence="8 9" id="KW-0665">Pyrimidine biosynthesis</keyword>
<keyword evidence="7 9" id="KW-0862">Zinc</keyword>
<dbReference type="GO" id="GO:0006207">
    <property type="term" value="P:'de novo' pyrimidine nucleobase biosynthetic process"/>
    <property type="evidence" value="ECO:0007669"/>
    <property type="project" value="TreeGrafter"/>
</dbReference>
<feature type="binding site" evidence="9">
    <location>
        <position position="246"/>
    </location>
    <ligand>
        <name>Zn(2+)</name>
        <dbReference type="ChEBI" id="CHEBI:29105"/>
        <label>1</label>
    </ligand>
</feature>
<dbReference type="EMBL" id="RZGR01000002">
    <property type="protein sequence ID" value="RUQ91089.1"/>
    <property type="molecule type" value="Genomic_DNA"/>
</dbReference>
<dbReference type="InterPro" id="IPR004721">
    <property type="entry name" value="DHOdimr"/>
</dbReference>
<dbReference type="CDD" id="cd01294">
    <property type="entry name" value="DHOase"/>
    <property type="match status" value="1"/>
</dbReference>
<evidence type="ECO:0000313" key="13">
    <source>
        <dbReference type="Proteomes" id="UP000288012"/>
    </source>
</evidence>
<evidence type="ECO:0000256" key="7">
    <source>
        <dbReference type="ARBA" id="ARBA00022833"/>
    </source>
</evidence>
<evidence type="ECO:0000256" key="3">
    <source>
        <dbReference type="ARBA" id="ARBA00005631"/>
    </source>
</evidence>
<dbReference type="PIRSF" id="PIRSF001237">
    <property type="entry name" value="DHOdimr"/>
    <property type="match status" value="1"/>
</dbReference>
<feature type="modified residue" description="N6-carboxylysine" evidence="9">
    <location>
        <position position="100"/>
    </location>
</feature>
<feature type="active site" evidence="9">
    <location>
        <position position="246"/>
    </location>
</feature>
<gene>
    <name evidence="9" type="primary">pyrC</name>
    <name evidence="12" type="ORF">EKM59_01000</name>
</gene>
<feature type="binding site" evidence="9">
    <location>
        <position position="262"/>
    </location>
    <ligand>
        <name>substrate</name>
    </ligand>
</feature>
<sequence length="345" mass="38342">MVQTVAITRPDDWHVHFRDEDMLVNTVPATARHFSRALVMPNLKPALTSLANLLSYRERILASLKKGQEFSPFMTFYLNEAVNIEDLQQATQYPYILGAKLYPAGATTNSEQGVRSLEALYPFFEIMQANNFALQIHGEVTSGDIFQREAAFLDECLKPIIHAFPKLRVILEHISTAAAVEFISQAPANVAATITPHHLLYNRNHLLAGGIKPHYYCLPILKHEQDQKALQKAATSGNPKFFAGTDSAPHPQKLKESACGCAGIYSAPYAVSLYAQVFADLGKLDKLEAFMSHFGANFYQLPLNSGRLELIKKPQIIPERLPLGDDYVIPVAAGEQIDWSVHELA</sequence>
<dbReference type="UniPathway" id="UPA00070">
    <property type="reaction ID" value="UER00117"/>
</dbReference>
<evidence type="ECO:0000313" key="12">
    <source>
        <dbReference type="EMBL" id="RUQ91089.1"/>
    </source>
</evidence>
<dbReference type="GO" id="GO:0005737">
    <property type="term" value="C:cytoplasm"/>
    <property type="evidence" value="ECO:0007669"/>
    <property type="project" value="TreeGrafter"/>
</dbReference>
<dbReference type="Pfam" id="PF01979">
    <property type="entry name" value="Amidohydro_1"/>
    <property type="match status" value="1"/>
</dbReference>
<protein>
    <recommendedName>
        <fullName evidence="4 9">Dihydroorotase</fullName>
        <shortName evidence="9">DHOase</shortName>
        <ecNumber evidence="4 9">3.5.2.3</ecNumber>
    </recommendedName>
</protein>
<organism evidence="12 13">
    <name type="scientific">Legionella septentrionalis</name>
    <dbReference type="NCBI Taxonomy" id="2498109"/>
    <lineage>
        <taxon>Bacteria</taxon>
        <taxon>Pseudomonadati</taxon>
        <taxon>Pseudomonadota</taxon>
        <taxon>Gammaproteobacteria</taxon>
        <taxon>Legionellales</taxon>
        <taxon>Legionellaceae</taxon>
        <taxon>Legionella</taxon>
    </lineage>
</organism>
<feature type="binding site" evidence="9">
    <location>
        <position position="137"/>
    </location>
    <ligand>
        <name>substrate</name>
    </ligand>
</feature>
<feature type="binding site" evidence="9">
    <location>
        <position position="42"/>
    </location>
    <ligand>
        <name>substrate</name>
    </ligand>
</feature>
<dbReference type="Proteomes" id="UP000288012">
    <property type="component" value="Unassembled WGS sequence"/>
</dbReference>
<dbReference type="InterPro" id="IPR006680">
    <property type="entry name" value="Amidohydro-rel"/>
</dbReference>
<comment type="pathway">
    <text evidence="2 9 10">Pyrimidine metabolism; UMP biosynthesis via de novo pathway; (S)-dihydroorotate from bicarbonate: step 3/3.</text>
</comment>
<evidence type="ECO:0000256" key="9">
    <source>
        <dbReference type="HAMAP-Rule" id="MF_00219"/>
    </source>
</evidence>
<feature type="binding site" evidence="9">
    <location>
        <position position="137"/>
    </location>
    <ligand>
        <name>Zn(2+)</name>
        <dbReference type="ChEBI" id="CHEBI:29105"/>
        <label>2</label>
    </ligand>
</feature>
<accession>A0A3S0XUL5</accession>
<feature type="binding site" evidence="9">
    <location>
        <position position="173"/>
    </location>
    <ligand>
        <name>Zn(2+)</name>
        <dbReference type="ChEBI" id="CHEBI:29105"/>
        <label>2</label>
    </ligand>
</feature>
<dbReference type="PANTHER" id="PTHR43137:SF1">
    <property type="entry name" value="DIHYDROOROTASE"/>
    <property type="match status" value="1"/>
</dbReference>
<dbReference type="InterPro" id="IPR032466">
    <property type="entry name" value="Metal_Hydrolase"/>
</dbReference>
<evidence type="ECO:0000256" key="6">
    <source>
        <dbReference type="ARBA" id="ARBA00022801"/>
    </source>
</evidence>
<comment type="function">
    <text evidence="1 9">Catalyzes the reversible cyclization of carbamoyl aspartate to dihydroorotate.</text>
</comment>
<keyword evidence="6 9" id="KW-0378">Hydrolase</keyword>
<dbReference type="GO" id="GO:0044205">
    <property type="term" value="P:'de novo' UMP biosynthetic process"/>
    <property type="evidence" value="ECO:0007669"/>
    <property type="project" value="UniProtKB-UniRule"/>
</dbReference>
<dbReference type="AlphaFoldDB" id="A0A3S0XUL5"/>
<feature type="binding site" description="via carbamate group" evidence="9">
    <location>
        <position position="100"/>
    </location>
    <ligand>
        <name>Zn(2+)</name>
        <dbReference type="ChEBI" id="CHEBI:29105"/>
        <label>2</label>
    </ligand>
</feature>
<dbReference type="GO" id="GO:0004151">
    <property type="term" value="F:dihydroorotase activity"/>
    <property type="evidence" value="ECO:0007669"/>
    <property type="project" value="UniProtKB-UniRule"/>
</dbReference>
<feature type="binding site" evidence="9">
    <location>
        <begin position="16"/>
        <end position="18"/>
    </location>
    <ligand>
        <name>substrate</name>
    </ligand>
</feature>
<proteinExistence type="inferred from homology"/>
<name>A0A3S0XUL5_9GAMM</name>
<dbReference type="NCBIfam" id="TIGR00856">
    <property type="entry name" value="pyrC_dimer"/>
    <property type="match status" value="1"/>
</dbReference>
<comment type="cofactor">
    <cofactor evidence="9 10">
        <name>Zn(2+)</name>
        <dbReference type="ChEBI" id="CHEBI:29105"/>
    </cofactor>
    <text evidence="9 10">Binds 2 Zn(2+) ions per subunit.</text>
</comment>
<comment type="subunit">
    <text evidence="9">Homodimer.</text>
</comment>
<dbReference type="SUPFAM" id="SSF51556">
    <property type="entry name" value="Metallo-dependent hydrolases"/>
    <property type="match status" value="1"/>
</dbReference>
<dbReference type="InterPro" id="IPR002195">
    <property type="entry name" value="Dihydroorotase_CS"/>
</dbReference>
<evidence type="ECO:0000256" key="10">
    <source>
        <dbReference type="RuleBase" id="RU003440"/>
    </source>
</evidence>
<evidence type="ECO:0000256" key="2">
    <source>
        <dbReference type="ARBA" id="ARBA00004880"/>
    </source>
</evidence>
<evidence type="ECO:0000256" key="8">
    <source>
        <dbReference type="ARBA" id="ARBA00022975"/>
    </source>
</evidence>
<evidence type="ECO:0000256" key="1">
    <source>
        <dbReference type="ARBA" id="ARBA00002368"/>
    </source>
</evidence>
<dbReference type="EC" id="3.5.2.3" evidence="4 9"/>
<comment type="caution">
    <text evidence="12">The sequence shown here is derived from an EMBL/GenBank/DDBJ whole genome shotgun (WGS) entry which is preliminary data.</text>
</comment>
<feature type="binding site" evidence="9">
    <location>
        <position position="14"/>
    </location>
    <ligand>
        <name>Zn(2+)</name>
        <dbReference type="ChEBI" id="CHEBI:29105"/>
        <label>1</label>
    </ligand>
</feature>
<dbReference type="GO" id="GO:0008270">
    <property type="term" value="F:zinc ion binding"/>
    <property type="evidence" value="ECO:0007669"/>
    <property type="project" value="UniProtKB-UniRule"/>
</dbReference>
<feature type="binding site" evidence="9">
    <location>
        <position position="250"/>
    </location>
    <ligand>
        <name>substrate</name>
    </ligand>
</feature>
<dbReference type="OrthoDB" id="9808095at2"/>
<feature type="binding site" description="via carbamate group" evidence="9">
    <location>
        <position position="100"/>
    </location>
    <ligand>
        <name>Zn(2+)</name>
        <dbReference type="ChEBI" id="CHEBI:29105"/>
        <label>1</label>
    </ligand>
</feature>
<comment type="similarity">
    <text evidence="3 9 10">Belongs to the metallo-dependent hydrolases superfamily. DHOase family. Class II DHOase subfamily.</text>
</comment>